<dbReference type="EMBL" id="JAEKJY010000004">
    <property type="protein sequence ID" value="MBN8236360.1"/>
    <property type="molecule type" value="Genomic_DNA"/>
</dbReference>
<feature type="transmembrane region" description="Helical" evidence="1">
    <location>
        <begin position="31"/>
        <end position="49"/>
    </location>
</feature>
<evidence type="ECO:0000313" key="3">
    <source>
        <dbReference type="Proteomes" id="UP000663970"/>
    </source>
</evidence>
<keyword evidence="1" id="KW-0812">Transmembrane</keyword>
<gene>
    <name evidence="2" type="ORF">JF544_13920</name>
</gene>
<feature type="transmembrane region" description="Helical" evidence="1">
    <location>
        <begin position="7"/>
        <end position="25"/>
    </location>
</feature>
<keyword evidence="3" id="KW-1185">Reference proteome</keyword>
<organism evidence="2 3">
    <name type="scientific">Halobacillus kuroshimensis</name>
    <dbReference type="NCBI Taxonomy" id="302481"/>
    <lineage>
        <taxon>Bacteria</taxon>
        <taxon>Bacillati</taxon>
        <taxon>Bacillota</taxon>
        <taxon>Bacilli</taxon>
        <taxon>Bacillales</taxon>
        <taxon>Bacillaceae</taxon>
        <taxon>Halobacillus</taxon>
    </lineage>
</organism>
<proteinExistence type="predicted"/>
<protein>
    <submittedName>
        <fullName evidence="2">Uncharacterized protein</fullName>
    </submittedName>
</protein>
<sequence>MNKTQQIIFGLAIGTALFIGVLSGMSFSENIFVVMGTGLAAGFIVRFVVQRAFTEMNKNKS</sequence>
<accession>A0ABS3DYC2</accession>
<name>A0ABS3DYC2_9BACI</name>
<keyword evidence="1" id="KW-1133">Transmembrane helix</keyword>
<comment type="caution">
    <text evidence="2">The sequence shown here is derived from an EMBL/GenBank/DDBJ whole genome shotgun (WGS) entry which is preliminary data.</text>
</comment>
<keyword evidence="1" id="KW-0472">Membrane</keyword>
<dbReference type="Proteomes" id="UP000663970">
    <property type="component" value="Unassembled WGS sequence"/>
</dbReference>
<reference evidence="2 3" key="1">
    <citation type="submission" date="2020-12" db="EMBL/GenBank/DDBJ databases">
        <title>Oil enriched cultivation method for isolating marine PHA-producing bacteria.</title>
        <authorList>
            <person name="Zheng W."/>
            <person name="Yu S."/>
            <person name="Huang Y."/>
        </authorList>
    </citation>
    <scope>NUCLEOTIDE SEQUENCE [LARGE SCALE GENOMIC DNA]</scope>
    <source>
        <strain evidence="2 3">SY-2-6</strain>
    </source>
</reference>
<dbReference type="RefSeq" id="WP_206934738.1">
    <property type="nucleotide sequence ID" value="NZ_JAEKJY010000004.1"/>
</dbReference>
<evidence type="ECO:0000313" key="2">
    <source>
        <dbReference type="EMBL" id="MBN8236360.1"/>
    </source>
</evidence>
<evidence type="ECO:0000256" key="1">
    <source>
        <dbReference type="SAM" id="Phobius"/>
    </source>
</evidence>